<dbReference type="InterPro" id="IPR010349">
    <property type="entry name" value="Asparaginase_II"/>
</dbReference>
<dbReference type="Pfam" id="PF06089">
    <property type="entry name" value="Asparaginase_II"/>
    <property type="match status" value="1"/>
</dbReference>
<keyword evidence="2" id="KW-1185">Reference proteome</keyword>
<evidence type="ECO:0000313" key="1">
    <source>
        <dbReference type="EMBL" id="MDQ0176747.1"/>
    </source>
</evidence>
<gene>
    <name evidence="1" type="ORF">J2S08_002605</name>
</gene>
<dbReference type="PANTHER" id="PTHR42110:SF1">
    <property type="entry name" value="L-ASPARAGINASE, PUTATIVE (AFU_ORTHOLOGUE AFUA_3G11890)-RELATED"/>
    <property type="match status" value="1"/>
</dbReference>
<protein>
    <submittedName>
        <fullName evidence="1">L-asparaginase II</fullName>
    </submittedName>
</protein>
<name>A0ABT9WV29_9BACI</name>
<dbReference type="RefSeq" id="WP_307230144.1">
    <property type="nucleotide sequence ID" value="NZ_JAUSTT010000015.1"/>
</dbReference>
<organism evidence="1 2">
    <name type="scientific">Bacillus chungangensis</name>
    <dbReference type="NCBI Taxonomy" id="587633"/>
    <lineage>
        <taxon>Bacteria</taxon>
        <taxon>Bacillati</taxon>
        <taxon>Bacillota</taxon>
        <taxon>Bacilli</taxon>
        <taxon>Bacillales</taxon>
        <taxon>Bacillaceae</taxon>
        <taxon>Bacillus</taxon>
    </lineage>
</organism>
<sequence>MEAETLVQVCRGDMVESIHKGHIAIVNAEGELLYSKGDVQKKVYARSSMKPIQAIPLVETGAADYFHFNEADLSLACASHSGEDQHTNRVVSILERAGLQTTDLQCGVHNPRWEDAYKALIRAGKPVTALYNNCSGKHSGMLATAAYMKESIADYYQLHHPVQQRILEVISDVAEIPKSEIEIGIDGCGVPVHGIPLEKVAYCYAKLANPSRMSEKRAAAAKRITQAMMAAPEMVGGTDRFCTDYMRVAAGKAIGKAGAEAVYCIGDLETGIGIAIKIDDGGGRATYPVAVEVLKQLGMLNEEQLEQLKTYHYPQLKNARQEIIGQLKPSFQLDHA</sequence>
<proteinExistence type="predicted"/>
<comment type="caution">
    <text evidence="1">The sequence shown here is derived from an EMBL/GenBank/DDBJ whole genome shotgun (WGS) entry which is preliminary data.</text>
</comment>
<dbReference type="EMBL" id="JAUSTT010000015">
    <property type="protein sequence ID" value="MDQ0176747.1"/>
    <property type="molecule type" value="Genomic_DNA"/>
</dbReference>
<dbReference type="Proteomes" id="UP001223586">
    <property type="component" value="Unassembled WGS sequence"/>
</dbReference>
<accession>A0ABT9WV29</accession>
<reference evidence="1 2" key="1">
    <citation type="submission" date="2023-07" db="EMBL/GenBank/DDBJ databases">
        <title>Genomic Encyclopedia of Type Strains, Phase IV (KMG-IV): sequencing the most valuable type-strain genomes for metagenomic binning, comparative biology and taxonomic classification.</title>
        <authorList>
            <person name="Goeker M."/>
        </authorList>
    </citation>
    <scope>NUCLEOTIDE SEQUENCE [LARGE SCALE GENOMIC DNA]</scope>
    <source>
        <strain evidence="1 2">DSM 23837</strain>
    </source>
</reference>
<evidence type="ECO:0000313" key="2">
    <source>
        <dbReference type="Proteomes" id="UP001223586"/>
    </source>
</evidence>
<dbReference type="PANTHER" id="PTHR42110">
    <property type="entry name" value="L-ASPARAGINASE, PUTATIVE (AFU_ORTHOLOGUE AFUA_3G11890)-RELATED"/>
    <property type="match status" value="1"/>
</dbReference>